<accession>A0A7U9C268</accession>
<gene>
    <name evidence="2" type="ORF">KUC_0811</name>
</gene>
<reference evidence="2 3" key="1">
    <citation type="submission" date="2011-10" db="EMBL/GenBank/DDBJ databases">
        <authorList>
            <person name="Quillaguamn J."/>
            <person name="Guzmn D."/>
            <person name="Balderrama-Subieta A."/>
            <person name="Cardona-Ortuo C."/>
            <person name="Guevara-Martnez M."/>
            <person name="Callisaya-Quispe N."/>
        </authorList>
    </citation>
    <scope>NUCLEOTIDE SEQUENCE [LARGE SCALE GENOMIC DNA]</scope>
    <source>
        <strain evidence="2 3">LC1</strain>
    </source>
</reference>
<dbReference type="AlphaFoldDB" id="A0A7U9C268"/>
<dbReference type="EMBL" id="JH393257">
    <property type="protein sequence ID" value="EHJ93860.1"/>
    <property type="molecule type" value="Genomic_DNA"/>
</dbReference>
<feature type="region of interest" description="Disordered" evidence="1">
    <location>
        <begin position="1"/>
        <end position="46"/>
    </location>
</feature>
<evidence type="ECO:0000256" key="1">
    <source>
        <dbReference type="SAM" id="MobiDB-lite"/>
    </source>
</evidence>
<evidence type="ECO:0000313" key="3">
    <source>
        <dbReference type="Proteomes" id="UP000005756"/>
    </source>
</evidence>
<evidence type="ECO:0000313" key="2">
    <source>
        <dbReference type="EMBL" id="EHJ93860.1"/>
    </source>
</evidence>
<dbReference type="Proteomes" id="UP000005756">
    <property type="component" value="Unassembled WGS sequence"/>
</dbReference>
<organism evidence="2 3">
    <name type="scientific">Vreelandella boliviensis LC1</name>
    <dbReference type="NCBI Taxonomy" id="1072583"/>
    <lineage>
        <taxon>Bacteria</taxon>
        <taxon>Pseudomonadati</taxon>
        <taxon>Pseudomonadota</taxon>
        <taxon>Gammaproteobacteria</taxon>
        <taxon>Oceanospirillales</taxon>
        <taxon>Halomonadaceae</taxon>
        <taxon>Vreelandella</taxon>
    </lineage>
</organism>
<sequence>MTPKSNPLDCRAVHATTPKRNPQMTKTRSRRLARDDAASTRANAAS</sequence>
<name>A0A7U9C268_9GAMM</name>
<proteinExistence type="predicted"/>
<protein>
    <submittedName>
        <fullName evidence="2">Uncharacterized protein</fullName>
    </submittedName>
</protein>